<feature type="binding site" evidence="24">
    <location>
        <position position="93"/>
    </location>
    <ligand>
        <name>Zn(2+)</name>
        <dbReference type="ChEBI" id="CHEBI:29105"/>
        <label>2</label>
    </ligand>
</feature>
<evidence type="ECO:0000256" key="15">
    <source>
        <dbReference type="ARBA" id="ARBA00023136"/>
    </source>
</evidence>
<dbReference type="GO" id="GO:0004767">
    <property type="term" value="F:sphingomyelin phosphodiesterase activity"/>
    <property type="evidence" value="ECO:0007669"/>
    <property type="project" value="InterPro"/>
</dbReference>
<feature type="binding site" evidence="24">
    <location>
        <position position="134"/>
    </location>
    <ligand>
        <name>Zn(2+)</name>
        <dbReference type="ChEBI" id="CHEBI:29105"/>
        <label>2</label>
    </ligand>
</feature>
<name>A0A6P8S302_GEOSA</name>
<dbReference type="InterPro" id="IPR045473">
    <property type="entry name" value="ASM_C"/>
</dbReference>
<keyword evidence="9 23" id="KW-0732">Signal</keyword>
<keyword evidence="7" id="KW-0336">GPI-anchor</keyword>
<evidence type="ECO:0000256" key="2">
    <source>
        <dbReference type="ARBA" id="ARBA00004613"/>
    </source>
</evidence>
<feature type="binding site" evidence="24">
    <location>
        <position position="93"/>
    </location>
    <ligand>
        <name>Zn(2+)</name>
        <dbReference type="ChEBI" id="CHEBI:29105"/>
        <label>1</label>
    </ligand>
</feature>
<comment type="similarity">
    <text evidence="3 23">Belongs to the acid sphingomyelinase family.</text>
</comment>
<evidence type="ECO:0000256" key="16">
    <source>
        <dbReference type="ARBA" id="ARBA00023157"/>
    </source>
</evidence>
<dbReference type="CDD" id="cd00842">
    <property type="entry name" value="MPP_ASMase"/>
    <property type="match status" value="1"/>
</dbReference>
<dbReference type="GO" id="GO:0006954">
    <property type="term" value="P:inflammatory response"/>
    <property type="evidence" value="ECO:0007669"/>
    <property type="project" value="UniProtKB-KW"/>
</dbReference>
<dbReference type="KEGG" id="gsh:117365790"/>
<dbReference type="GeneID" id="117365790"/>
<dbReference type="InterPro" id="IPR017064">
    <property type="entry name" value="ASM-like_Pdiesterase_prd"/>
</dbReference>
<dbReference type="PANTHER" id="PTHR10340">
    <property type="entry name" value="SPHINGOMYELIN PHOSPHODIESTERASE"/>
    <property type="match status" value="1"/>
</dbReference>
<keyword evidence="15" id="KW-0472">Membrane</keyword>
<feature type="binding site" evidence="24">
    <location>
        <position position="30"/>
    </location>
    <ligand>
        <name>Zn(2+)</name>
        <dbReference type="ChEBI" id="CHEBI:29105"/>
        <label>1</label>
    </ligand>
</feature>
<keyword evidence="11 23" id="KW-0862">Zinc</keyword>
<dbReference type="InParanoid" id="A0A6P8S302"/>
<dbReference type="GO" id="GO:0016798">
    <property type="term" value="F:hydrolase activity, acting on glycosyl bonds"/>
    <property type="evidence" value="ECO:0007669"/>
    <property type="project" value="UniProtKB-KW"/>
</dbReference>
<evidence type="ECO:0000256" key="13">
    <source>
        <dbReference type="ARBA" id="ARBA00022963"/>
    </source>
</evidence>
<keyword evidence="27" id="KW-1185">Reference proteome</keyword>
<dbReference type="InterPro" id="IPR004843">
    <property type="entry name" value="Calcineurin-like_PHP"/>
</dbReference>
<evidence type="ECO:0000256" key="8">
    <source>
        <dbReference type="ARBA" id="ARBA00022723"/>
    </source>
</evidence>
<evidence type="ECO:0000256" key="4">
    <source>
        <dbReference type="ARBA" id="ARBA00022475"/>
    </source>
</evidence>
<evidence type="ECO:0000256" key="5">
    <source>
        <dbReference type="ARBA" id="ARBA00022525"/>
    </source>
</evidence>
<comment type="subcellular location">
    <subcellularLocation>
        <location evidence="1">Cell membrane</location>
        <topology evidence="1">Lipid-anchor</topology>
        <topology evidence="1">GPI-anchor</topology>
    </subcellularLocation>
    <subcellularLocation>
        <location evidence="2">Secreted</location>
    </subcellularLocation>
</comment>
<feature type="binding site" evidence="24">
    <location>
        <position position="279"/>
    </location>
    <ligand>
        <name>Zn(2+)</name>
        <dbReference type="ChEBI" id="CHEBI:29105"/>
        <label>1</label>
    </ligand>
</feature>
<evidence type="ECO:0000313" key="27">
    <source>
        <dbReference type="Proteomes" id="UP000515159"/>
    </source>
</evidence>
<feature type="chain" id="PRO_5028556500" description="Acid sphingomyelinase-like phosphodiesterase" evidence="23">
    <location>
        <begin position="18"/>
        <end position="462"/>
    </location>
</feature>
<evidence type="ECO:0000256" key="24">
    <source>
        <dbReference type="PIRSR" id="PIRSR036767-51"/>
    </source>
</evidence>
<evidence type="ECO:0000256" key="14">
    <source>
        <dbReference type="ARBA" id="ARBA00023098"/>
    </source>
</evidence>
<evidence type="ECO:0000256" key="1">
    <source>
        <dbReference type="ARBA" id="ARBA00004609"/>
    </source>
</evidence>
<keyword evidence="16" id="KW-1015">Disulfide bond</keyword>
<evidence type="ECO:0000256" key="22">
    <source>
        <dbReference type="ARBA" id="ARBA00063194"/>
    </source>
</evidence>
<dbReference type="AlphaFoldDB" id="A0A6P8S302"/>
<organism evidence="27 28">
    <name type="scientific">Geotrypetes seraphini</name>
    <name type="common">Gaboon caecilian</name>
    <name type="synonym">Caecilia seraphini</name>
    <dbReference type="NCBI Taxonomy" id="260995"/>
    <lineage>
        <taxon>Eukaryota</taxon>
        <taxon>Metazoa</taxon>
        <taxon>Chordata</taxon>
        <taxon>Craniata</taxon>
        <taxon>Vertebrata</taxon>
        <taxon>Euteleostomi</taxon>
        <taxon>Amphibia</taxon>
        <taxon>Gymnophiona</taxon>
        <taxon>Geotrypetes</taxon>
    </lineage>
</organism>
<accession>A0A6P8S302</accession>
<dbReference type="Pfam" id="PF19272">
    <property type="entry name" value="ASMase_C"/>
    <property type="match status" value="1"/>
</dbReference>
<dbReference type="FunFam" id="3.60.21.10:FF:000057">
    <property type="entry name" value="Acid sphingomyelinase-like phosphodiesterase"/>
    <property type="match status" value="1"/>
</dbReference>
<keyword evidence="10 23" id="KW-0378">Hydrolase</keyword>
<sequence>MELVLSLLLLLLSRTSGALPGHFWHLTDLHLDPNYTVSSDPLQVCPSAGSQPVLNAGKWGDYLCDSPWILINSSVYAMKNILPDPDFILWTGDDTPHVADEKLGEDAVLSIIEKLTTLIKEVFPDTKVYSALGNHDFHPKNQIPAANNSIYRKIAQLWDPWLNVESIAPFERGAFYSEHLVNKTQGGRVIVLNTNLYYKNNNQTTNMEDPGGQFKWLEDELASAATKGEKVYIVGHIPPGMFEKKRGTPWFQEHFNKRYLDIIQKHHGIIAAQFFGHHHTDTFRMIYNTAGSPISALFIAPGVTPWKTTLPGVQNGANNPGIRVFDYDRNTLQVKDMVTYYLNLTYSNKDAPRWEKEYRLTEAFKVPDGSTKSMQMVLDKIATDKCYLQKYYEYNSVSYDLVDCDKNCRADHVCAIREVDFTTYESCIIQESSSVSLAMQMPFRLSVDMLLYISIAYVIFFL</sequence>
<dbReference type="InterPro" id="IPR029052">
    <property type="entry name" value="Metallo-depent_PP-like"/>
</dbReference>
<evidence type="ECO:0000256" key="23">
    <source>
        <dbReference type="PIRNR" id="PIRNR036767"/>
    </source>
</evidence>
<evidence type="ECO:0000256" key="17">
    <source>
        <dbReference type="ARBA" id="ARBA00023180"/>
    </source>
</evidence>
<proteinExistence type="inferred from homology"/>
<reference evidence="28" key="1">
    <citation type="submission" date="2025-08" db="UniProtKB">
        <authorList>
            <consortium name="RefSeq"/>
        </authorList>
    </citation>
    <scope>IDENTIFICATION</scope>
</reference>
<keyword evidence="19" id="KW-0449">Lipoprotein</keyword>
<feature type="domain" description="Sphingomyelin phosphodiesterase C-terminal" evidence="26">
    <location>
        <begin position="293"/>
        <end position="432"/>
    </location>
</feature>
<dbReference type="Pfam" id="PF00149">
    <property type="entry name" value="Metallophos"/>
    <property type="match status" value="1"/>
</dbReference>
<keyword evidence="6" id="KW-0399">Innate immunity</keyword>
<evidence type="ECO:0000256" key="21">
    <source>
        <dbReference type="ARBA" id="ARBA00058717"/>
    </source>
</evidence>
<feature type="binding site" evidence="24">
    <location>
        <position position="28"/>
    </location>
    <ligand>
        <name>Zn(2+)</name>
        <dbReference type="ChEBI" id="CHEBI:29105"/>
        <label>1</label>
    </ligand>
</feature>
<evidence type="ECO:0000256" key="3">
    <source>
        <dbReference type="ARBA" id="ARBA00008234"/>
    </source>
</evidence>
<evidence type="ECO:0000256" key="20">
    <source>
        <dbReference type="ARBA" id="ARBA00023295"/>
    </source>
</evidence>
<gene>
    <name evidence="28" type="primary">SMPDL3B</name>
</gene>
<dbReference type="PIRSF" id="PIRSF036767">
    <property type="entry name" value="ASM-like_PDE"/>
    <property type="match status" value="1"/>
</dbReference>
<comment type="subunit">
    <text evidence="22">Interacts with TLR4, TLR7, TLR8 and TLR9.</text>
</comment>
<keyword evidence="17" id="KW-0325">Glycoprotein</keyword>
<evidence type="ECO:0000259" key="25">
    <source>
        <dbReference type="Pfam" id="PF00149"/>
    </source>
</evidence>
<dbReference type="GO" id="GO:0006685">
    <property type="term" value="P:sphingomyelin catabolic process"/>
    <property type="evidence" value="ECO:0007669"/>
    <property type="project" value="InterPro"/>
</dbReference>
<keyword evidence="8 23" id="KW-0479">Metal-binding</keyword>
<evidence type="ECO:0000256" key="10">
    <source>
        <dbReference type="ARBA" id="ARBA00022801"/>
    </source>
</evidence>
<dbReference type="GO" id="GO:0045087">
    <property type="term" value="P:innate immune response"/>
    <property type="evidence" value="ECO:0007669"/>
    <property type="project" value="UniProtKB-KW"/>
</dbReference>
<dbReference type="FunCoup" id="A0A6P8S302">
    <property type="interactions" value="254"/>
</dbReference>
<evidence type="ECO:0000256" key="9">
    <source>
        <dbReference type="ARBA" id="ARBA00022729"/>
    </source>
</evidence>
<evidence type="ECO:0000256" key="7">
    <source>
        <dbReference type="ARBA" id="ARBA00022622"/>
    </source>
</evidence>
<dbReference type="Gene3D" id="3.60.21.10">
    <property type="match status" value="1"/>
</dbReference>
<feature type="signal peptide" evidence="23">
    <location>
        <begin position="1"/>
        <end position="17"/>
    </location>
</feature>
<feature type="binding site" evidence="24">
    <location>
        <position position="236"/>
    </location>
    <ligand>
        <name>Zn(2+)</name>
        <dbReference type="ChEBI" id="CHEBI:29105"/>
        <label>2</label>
    </ligand>
</feature>
<keyword evidence="13" id="KW-0442">Lipid degradation</keyword>
<comment type="function">
    <text evidence="21">Lipid-modulating phosphodiesterase. Active on the surface of macrophages and dendritic cells and strongly influences macrophage lipid composition and membrane fluidity. Acts as a negative regulator of Toll-like receptor signaling. Has in vitro phosphodiesterase activity, but the physiological substrate is unknown. Lacks activity with phosphocholine-containing lipids, but can cleave CDP-choline, and can release phosphate from ATP and ADP (in vitro).</text>
</comment>
<dbReference type="GO" id="GO:0005615">
    <property type="term" value="C:extracellular space"/>
    <property type="evidence" value="ECO:0007669"/>
    <property type="project" value="UniProtKB-UniRule"/>
</dbReference>
<dbReference type="SUPFAM" id="SSF56300">
    <property type="entry name" value="Metallo-dependent phosphatases"/>
    <property type="match status" value="1"/>
</dbReference>
<evidence type="ECO:0000256" key="11">
    <source>
        <dbReference type="ARBA" id="ARBA00022833"/>
    </source>
</evidence>
<keyword evidence="12" id="KW-0391">Immunity</keyword>
<dbReference type="GO" id="GO:0098552">
    <property type="term" value="C:side of membrane"/>
    <property type="evidence" value="ECO:0007669"/>
    <property type="project" value="UniProtKB-KW"/>
</dbReference>
<keyword evidence="4" id="KW-1003">Cell membrane</keyword>
<dbReference type="GO" id="GO:0046872">
    <property type="term" value="F:metal ion binding"/>
    <property type="evidence" value="ECO:0007669"/>
    <property type="project" value="UniProtKB-KW"/>
</dbReference>
<feature type="domain" description="Calcineurin-like phosphoesterase" evidence="25">
    <location>
        <begin position="22"/>
        <end position="280"/>
    </location>
</feature>
<evidence type="ECO:0000256" key="12">
    <source>
        <dbReference type="ARBA" id="ARBA00022859"/>
    </source>
</evidence>
<evidence type="ECO:0000256" key="19">
    <source>
        <dbReference type="ARBA" id="ARBA00023288"/>
    </source>
</evidence>
<evidence type="ECO:0000313" key="28">
    <source>
        <dbReference type="RefSeq" id="XP_033812510.1"/>
    </source>
</evidence>
<keyword evidence="18" id="KW-0395">Inflammatory response</keyword>
<evidence type="ECO:0000256" key="18">
    <source>
        <dbReference type="ARBA" id="ARBA00023198"/>
    </source>
</evidence>
<evidence type="ECO:0000256" key="6">
    <source>
        <dbReference type="ARBA" id="ARBA00022588"/>
    </source>
</evidence>
<protein>
    <recommendedName>
        <fullName evidence="23">Acid sphingomyelinase-like phosphodiesterase</fullName>
    </recommendedName>
</protein>
<dbReference type="CTD" id="27293"/>
<keyword evidence="20" id="KW-0326">Glycosidase</keyword>
<dbReference type="OrthoDB" id="348678at2759"/>
<keyword evidence="5 23" id="KW-0964">Secreted</keyword>
<dbReference type="GO" id="GO:0005886">
    <property type="term" value="C:plasma membrane"/>
    <property type="evidence" value="ECO:0007669"/>
    <property type="project" value="UniProtKB-SubCell"/>
</dbReference>
<dbReference type="InterPro" id="IPR041805">
    <property type="entry name" value="ASMase/PPN1_MPP"/>
</dbReference>
<dbReference type="PANTHER" id="PTHR10340:SF25">
    <property type="entry name" value="ACID SPHINGOMYELINASE-LIKE PHOSPHODIESTERASE 3B"/>
    <property type="match status" value="1"/>
</dbReference>
<feature type="binding site" evidence="24">
    <location>
        <position position="277"/>
    </location>
    <ligand>
        <name>Zn(2+)</name>
        <dbReference type="ChEBI" id="CHEBI:29105"/>
        <label>2</label>
    </ligand>
</feature>
<evidence type="ECO:0000259" key="26">
    <source>
        <dbReference type="Pfam" id="PF19272"/>
    </source>
</evidence>
<keyword evidence="14" id="KW-0443">Lipid metabolism</keyword>
<comment type="cofactor">
    <cofactor evidence="24">
        <name>Zn(2+)</name>
        <dbReference type="ChEBI" id="CHEBI:29105"/>
    </cofactor>
    <text evidence="24">Binds 2 Zn(2+) per subunit.</text>
</comment>
<dbReference type="RefSeq" id="XP_033812510.1">
    <property type="nucleotide sequence ID" value="XM_033956619.1"/>
</dbReference>
<dbReference type="Proteomes" id="UP000515159">
    <property type="component" value="Chromosome 8"/>
</dbReference>